<keyword evidence="4" id="KW-1185">Reference proteome</keyword>
<organism evidence="2">
    <name type="scientific">Puccinia triticina (isolate 1-1 / race 1 (BBBD))</name>
    <name type="common">Brown leaf rust fungus</name>
    <dbReference type="NCBI Taxonomy" id="630390"/>
    <lineage>
        <taxon>Eukaryota</taxon>
        <taxon>Fungi</taxon>
        <taxon>Dikarya</taxon>
        <taxon>Basidiomycota</taxon>
        <taxon>Pucciniomycotina</taxon>
        <taxon>Pucciniomycetes</taxon>
        <taxon>Pucciniales</taxon>
        <taxon>Pucciniaceae</taxon>
        <taxon>Puccinia</taxon>
    </lineage>
</organism>
<name>A0A180GI20_PUCT1</name>
<protein>
    <submittedName>
        <fullName evidence="2 3">Uncharacterized protein</fullName>
    </submittedName>
</protein>
<evidence type="ECO:0000313" key="4">
    <source>
        <dbReference type="Proteomes" id="UP000005240"/>
    </source>
</evidence>
<proteinExistence type="predicted"/>
<dbReference type="AlphaFoldDB" id="A0A180GI20"/>
<keyword evidence="1" id="KW-0812">Transmembrane</keyword>
<reference evidence="3" key="4">
    <citation type="submission" date="2025-05" db="UniProtKB">
        <authorList>
            <consortium name="EnsemblFungi"/>
        </authorList>
    </citation>
    <scope>IDENTIFICATION</scope>
    <source>
        <strain evidence="3">isolate 1-1 / race 1 (BBBD)</strain>
    </source>
</reference>
<dbReference type="OrthoDB" id="427480at2759"/>
<dbReference type="VEuPathDB" id="FungiDB:PTTG_27776"/>
<dbReference type="EnsemblFungi" id="PTTG_27776-t43_1">
    <property type="protein sequence ID" value="PTTG_27776-t43_1-p1"/>
    <property type="gene ID" value="PTTG_27776"/>
</dbReference>
<reference evidence="2" key="2">
    <citation type="submission" date="2016-05" db="EMBL/GenBank/DDBJ databases">
        <title>Comparative analysis highlights variable genome content of wheat rusts and divergence of the mating loci.</title>
        <authorList>
            <person name="Cuomo C.A."/>
            <person name="Bakkeren G."/>
            <person name="Szabo L."/>
            <person name="Khalil H."/>
            <person name="Joly D."/>
            <person name="Goldberg J."/>
            <person name="Young S."/>
            <person name="Zeng Q."/>
            <person name="Fellers J."/>
        </authorList>
    </citation>
    <scope>NUCLEOTIDE SEQUENCE [LARGE SCALE GENOMIC DNA]</scope>
    <source>
        <strain evidence="2">1-1 BBBD Race 1</strain>
    </source>
</reference>
<gene>
    <name evidence="2" type="ORF">PTTG_27776</name>
</gene>
<keyword evidence="1" id="KW-1133">Transmembrane helix</keyword>
<accession>A0A180GI20</accession>
<evidence type="ECO:0000256" key="1">
    <source>
        <dbReference type="SAM" id="Phobius"/>
    </source>
</evidence>
<sequence>MDGTLKLWTFRAMLVLVDVGFFFTRVRQWWLARRLPAPFAPGPAMRPPSREGFEDILQRQVQTLAREEFGLTLDDSAFVG</sequence>
<dbReference type="STRING" id="630390.A0A180GI20"/>
<evidence type="ECO:0000313" key="3">
    <source>
        <dbReference type="EnsemblFungi" id="PTTG_27776-t43_1-p1"/>
    </source>
</evidence>
<reference evidence="3 4" key="3">
    <citation type="journal article" date="2017" name="G3 (Bethesda)">
        <title>Comparative analysis highlights variable genome content of wheat rusts and divergence of the mating loci.</title>
        <authorList>
            <person name="Cuomo C.A."/>
            <person name="Bakkeren G."/>
            <person name="Khalil H.B."/>
            <person name="Panwar V."/>
            <person name="Joly D."/>
            <person name="Linning R."/>
            <person name="Sakthikumar S."/>
            <person name="Song X."/>
            <person name="Adiconis X."/>
            <person name="Fan L."/>
            <person name="Goldberg J.M."/>
            <person name="Levin J.Z."/>
            <person name="Young S."/>
            <person name="Zeng Q."/>
            <person name="Anikster Y."/>
            <person name="Bruce M."/>
            <person name="Wang M."/>
            <person name="Yin C."/>
            <person name="McCallum B."/>
            <person name="Szabo L.J."/>
            <person name="Hulbert S."/>
            <person name="Chen X."/>
            <person name="Fellers J.P."/>
        </authorList>
    </citation>
    <scope>NUCLEOTIDE SEQUENCE</scope>
    <source>
        <strain evidence="4">Isolate 1-1 / race 1 (BBBD)</strain>
        <strain evidence="3">isolate 1-1 / race 1 (BBBD)</strain>
    </source>
</reference>
<keyword evidence="1" id="KW-0472">Membrane</keyword>
<reference evidence="2" key="1">
    <citation type="submission" date="2009-11" db="EMBL/GenBank/DDBJ databases">
        <authorList>
            <consortium name="The Broad Institute Genome Sequencing Platform"/>
            <person name="Ward D."/>
            <person name="Feldgarden M."/>
            <person name="Earl A."/>
            <person name="Young S.K."/>
            <person name="Zeng Q."/>
            <person name="Koehrsen M."/>
            <person name="Alvarado L."/>
            <person name="Berlin A."/>
            <person name="Bochicchio J."/>
            <person name="Borenstein D."/>
            <person name="Chapman S.B."/>
            <person name="Chen Z."/>
            <person name="Engels R."/>
            <person name="Freedman E."/>
            <person name="Gellesch M."/>
            <person name="Goldberg J."/>
            <person name="Griggs A."/>
            <person name="Gujja S."/>
            <person name="Heilman E."/>
            <person name="Heiman D."/>
            <person name="Hepburn T."/>
            <person name="Howarth C."/>
            <person name="Jen D."/>
            <person name="Larson L."/>
            <person name="Lewis B."/>
            <person name="Mehta T."/>
            <person name="Park D."/>
            <person name="Pearson M."/>
            <person name="Roberts A."/>
            <person name="Saif S."/>
            <person name="Shea T."/>
            <person name="Shenoy N."/>
            <person name="Sisk P."/>
            <person name="Stolte C."/>
            <person name="Sykes S."/>
            <person name="Thomson T."/>
            <person name="Walk T."/>
            <person name="White J."/>
            <person name="Yandava C."/>
            <person name="Izard J."/>
            <person name="Baranova O.V."/>
            <person name="Blanton J.M."/>
            <person name="Tanner A.C."/>
            <person name="Dewhirst F.E."/>
            <person name="Haas B."/>
            <person name="Nusbaum C."/>
            <person name="Birren B."/>
        </authorList>
    </citation>
    <scope>NUCLEOTIDE SEQUENCE [LARGE SCALE GENOMIC DNA]</scope>
    <source>
        <strain evidence="2">1-1 BBBD Race 1</strain>
    </source>
</reference>
<dbReference type="EMBL" id="ADAS02000070">
    <property type="protein sequence ID" value="OAV92078.1"/>
    <property type="molecule type" value="Genomic_DNA"/>
</dbReference>
<dbReference type="Proteomes" id="UP000005240">
    <property type="component" value="Unassembled WGS sequence"/>
</dbReference>
<feature type="transmembrane region" description="Helical" evidence="1">
    <location>
        <begin position="6"/>
        <end position="24"/>
    </location>
</feature>
<evidence type="ECO:0000313" key="2">
    <source>
        <dbReference type="EMBL" id="OAV92078.1"/>
    </source>
</evidence>